<dbReference type="KEGG" id="dvm:DvMF_0037"/>
<sequence>MTIISRITSCIALALLLAVTGCAAHKMEAEPSGFLKDYGKLKTGRDDQAGLIWIKSGINAKDYDAVVIDRPKAWIKPDAPFKGVDAKELDEVLTFFGDALVREAGKSYRVVGEPGPRVLVLRAALTDIVPGEPVSGTLTSIVPIGIAVSGASRAVGGEHIGTGEAAMEMELLDGGTGTQLAAAVDRRSGTKAPLRGSMQDAKDACEYWAKLLGKRLAEFKAGNLRP</sequence>
<proteinExistence type="predicted"/>
<dbReference type="InterPro" id="IPR021747">
    <property type="entry name" value="DUF3313"/>
</dbReference>
<protein>
    <submittedName>
        <fullName evidence="2">Conserved protein</fullName>
    </submittedName>
</protein>
<dbReference type="OrthoDB" id="5460524at2"/>
<accession>B8DN54</accession>
<feature type="signal peptide" evidence="1">
    <location>
        <begin position="1"/>
        <end position="23"/>
    </location>
</feature>
<name>B8DN54_NITV9</name>
<keyword evidence="1" id="KW-0732">Signal</keyword>
<dbReference type="eggNOG" id="ENOG5032EDN">
    <property type="taxonomic scope" value="Bacteria"/>
</dbReference>
<dbReference type="STRING" id="883.DvMF_0037"/>
<gene>
    <name evidence="2" type="ordered locus">DvMF_0037</name>
</gene>
<feature type="chain" id="PRO_5002867443" evidence="1">
    <location>
        <begin position="24"/>
        <end position="226"/>
    </location>
</feature>
<dbReference type="AlphaFoldDB" id="B8DN54"/>
<evidence type="ECO:0000256" key="1">
    <source>
        <dbReference type="SAM" id="SignalP"/>
    </source>
</evidence>
<dbReference type="EMBL" id="CP001197">
    <property type="protein sequence ID" value="ACL06998.1"/>
    <property type="molecule type" value="Genomic_DNA"/>
</dbReference>
<dbReference type="HOGENOM" id="CLU_088489_1_0_7"/>
<dbReference type="PROSITE" id="PS51257">
    <property type="entry name" value="PROKAR_LIPOPROTEIN"/>
    <property type="match status" value="1"/>
</dbReference>
<dbReference type="Pfam" id="PF11769">
    <property type="entry name" value="DUF3313"/>
    <property type="match status" value="1"/>
</dbReference>
<evidence type="ECO:0000313" key="2">
    <source>
        <dbReference type="EMBL" id="ACL06998.1"/>
    </source>
</evidence>
<reference evidence="2" key="1">
    <citation type="submission" date="2008-10" db="EMBL/GenBank/DDBJ databases">
        <title>Complete sequence of Desulfovibrio vulgaris str. 'Miyazaki F'.</title>
        <authorList>
            <person name="Lucas S."/>
            <person name="Copeland A."/>
            <person name="Lapidus A."/>
            <person name="Glavina del Rio T."/>
            <person name="Dalin E."/>
            <person name="Tice H."/>
            <person name="Bruce D."/>
            <person name="Goodwin L."/>
            <person name="Pitluck S."/>
            <person name="Sims D."/>
            <person name="Brettin T."/>
            <person name="Detter J.C."/>
            <person name="Han C."/>
            <person name="Larimer F."/>
            <person name="Land M."/>
            <person name="Hauser L."/>
            <person name="Kyrpides N."/>
            <person name="Mikhailova N."/>
            <person name="Hazen T.C."/>
            <person name="Richardson P."/>
        </authorList>
    </citation>
    <scope>NUCLEOTIDE SEQUENCE</scope>
    <source>
        <strain evidence="2">Miyazaki F</strain>
    </source>
</reference>
<organism evidence="2">
    <name type="scientific">Nitratidesulfovibrio vulgaris (strain DSM 19637 / Miyazaki F)</name>
    <name type="common">Desulfovibrio vulgaris</name>
    <dbReference type="NCBI Taxonomy" id="883"/>
    <lineage>
        <taxon>Bacteria</taxon>
        <taxon>Pseudomonadati</taxon>
        <taxon>Thermodesulfobacteriota</taxon>
        <taxon>Desulfovibrionia</taxon>
        <taxon>Desulfovibrionales</taxon>
        <taxon>Desulfovibrionaceae</taxon>
        <taxon>Nitratidesulfovibrio</taxon>
    </lineage>
</organism>